<evidence type="ECO:0000313" key="5">
    <source>
        <dbReference type="Proteomes" id="UP000182314"/>
    </source>
</evidence>
<feature type="transmembrane region" description="Helical" evidence="1">
    <location>
        <begin position="136"/>
        <end position="154"/>
    </location>
</feature>
<dbReference type="Pfam" id="PF04976">
    <property type="entry name" value="DmsC"/>
    <property type="match status" value="1"/>
</dbReference>
<reference evidence="2 4" key="2">
    <citation type="submission" date="2021-03" db="EMBL/GenBank/DDBJ databases">
        <authorList>
            <person name="Li Y."/>
            <person name="Li S."/>
            <person name="Chen M."/>
            <person name="Peng G."/>
            <person name="Tan Z."/>
            <person name="An Q."/>
        </authorList>
    </citation>
    <scope>NUCLEOTIDE SEQUENCE [LARGE SCALE GENOMIC DNA]</scope>
    <source>
        <strain evidence="2 4">Ola 51</strain>
    </source>
</reference>
<gene>
    <name evidence="2" type="ORF">AWR26_13835</name>
    <name evidence="3" type="ORF">SAMN05216286_1491</name>
</gene>
<feature type="transmembrane region" description="Helical" evidence="1">
    <location>
        <begin position="166"/>
        <end position="183"/>
    </location>
</feature>
<protein>
    <submittedName>
        <fullName evidence="3">DMSO reductase anchor subunit</fullName>
    </submittedName>
    <submittedName>
        <fullName evidence="2">Dimethyl sulfoxide reductase anchor subunit</fullName>
    </submittedName>
</protein>
<evidence type="ECO:0000256" key="1">
    <source>
        <dbReference type="SAM" id="Phobius"/>
    </source>
</evidence>
<dbReference type="Proteomes" id="UP000182314">
    <property type="component" value="Unassembled WGS sequence"/>
</dbReference>
<evidence type="ECO:0000313" key="2">
    <source>
        <dbReference type="EMBL" id="ANI83184.1"/>
    </source>
</evidence>
<dbReference type="AlphaFoldDB" id="A0AA94KPS0"/>
<dbReference type="KEGG" id="kor:AWR26_13835"/>
<accession>A0AA94KPS0</accession>
<dbReference type="PANTHER" id="PTHR38095">
    <property type="entry name" value="ANAEROBIC DIMETHYL SULFOXIDE REDUCTASE CHAIN YNFH"/>
    <property type="match status" value="1"/>
</dbReference>
<dbReference type="GO" id="GO:0005886">
    <property type="term" value="C:plasma membrane"/>
    <property type="evidence" value="ECO:0007669"/>
    <property type="project" value="TreeGrafter"/>
</dbReference>
<evidence type="ECO:0000313" key="3">
    <source>
        <dbReference type="EMBL" id="SFC06964.1"/>
    </source>
</evidence>
<dbReference type="EMBL" id="CP014007">
    <property type="protein sequence ID" value="ANI83184.1"/>
    <property type="molecule type" value="Genomic_DNA"/>
</dbReference>
<keyword evidence="4" id="KW-1185">Reference proteome</keyword>
<sequence length="257" mass="28028">MEHYELPLVFFTSLSQTSVGMALFLAWRRIYNRDIPQRRSWFITGVVLGVSLIGATFHLADPFHGYNAFINLRHSWLSREILAASLFAVTIALALFTDGKVVTVIAAAVMGIILIAVQGLTYAAPAMIAINNGLPMILYLLTAWVMGAAMLPLLDKSPALSPLRQGLVLLILAMVIAPVIWRSGGTIARMTAEQWSTSPFFWSGLICFALTLVLSCQRQKVSVSIATVIIALSGIILSRLTFFGDTVSTIINIGQPY</sequence>
<dbReference type="PANTHER" id="PTHR38095:SF2">
    <property type="entry name" value="ANAEROBIC DIMETHYL SULFOXIDE REDUCTASE CHAIN C"/>
    <property type="match status" value="1"/>
</dbReference>
<dbReference type="GO" id="GO:0019645">
    <property type="term" value="P:anaerobic electron transport chain"/>
    <property type="evidence" value="ECO:0007669"/>
    <property type="project" value="InterPro"/>
</dbReference>
<feature type="transmembrane region" description="Helical" evidence="1">
    <location>
        <begin position="195"/>
        <end position="214"/>
    </location>
</feature>
<proteinExistence type="predicted"/>
<evidence type="ECO:0000313" key="4">
    <source>
        <dbReference type="Proteomes" id="UP000078227"/>
    </source>
</evidence>
<dbReference type="EMBL" id="FOKO01000002">
    <property type="protein sequence ID" value="SFC06964.1"/>
    <property type="molecule type" value="Genomic_DNA"/>
</dbReference>
<name>A0AA94KPS0_9ENTR</name>
<feature type="transmembrane region" description="Helical" evidence="1">
    <location>
        <begin position="39"/>
        <end position="60"/>
    </location>
</feature>
<keyword evidence="1" id="KW-0812">Transmembrane</keyword>
<dbReference type="GO" id="GO:0009389">
    <property type="term" value="F:dimethyl sulfoxide reductase activity"/>
    <property type="evidence" value="ECO:0007669"/>
    <property type="project" value="TreeGrafter"/>
</dbReference>
<dbReference type="RefSeq" id="WP_064566736.1">
    <property type="nucleotide sequence ID" value="NZ_CP014007.2"/>
</dbReference>
<dbReference type="InterPro" id="IPR007059">
    <property type="entry name" value="DmsC"/>
</dbReference>
<feature type="transmembrane region" description="Helical" evidence="1">
    <location>
        <begin position="6"/>
        <end position="27"/>
    </location>
</feature>
<reference evidence="3 5" key="1">
    <citation type="submission" date="2016-10" db="EMBL/GenBank/DDBJ databases">
        <authorList>
            <person name="Varghese N."/>
            <person name="Submissions S."/>
        </authorList>
    </citation>
    <scope>NUCLEOTIDE SEQUENCE [LARGE SCALE GENOMIC DNA]</scope>
    <source>
        <strain evidence="3 5">CGMCC 1.7012</strain>
    </source>
</reference>
<feature type="transmembrane region" description="Helical" evidence="1">
    <location>
        <begin position="104"/>
        <end position="130"/>
    </location>
</feature>
<keyword evidence="1" id="KW-0472">Membrane</keyword>
<feature type="transmembrane region" description="Helical" evidence="1">
    <location>
        <begin position="221"/>
        <end position="242"/>
    </location>
</feature>
<organism evidence="3 5">
    <name type="scientific">Kosakonia oryzae</name>
    <dbReference type="NCBI Taxonomy" id="497725"/>
    <lineage>
        <taxon>Bacteria</taxon>
        <taxon>Pseudomonadati</taxon>
        <taxon>Pseudomonadota</taxon>
        <taxon>Gammaproteobacteria</taxon>
        <taxon>Enterobacterales</taxon>
        <taxon>Enterobacteriaceae</taxon>
        <taxon>Kosakonia</taxon>
    </lineage>
</organism>
<feature type="transmembrane region" description="Helical" evidence="1">
    <location>
        <begin position="80"/>
        <end position="97"/>
    </location>
</feature>
<dbReference type="Gene3D" id="1.20.1630.10">
    <property type="entry name" value="Formate dehydrogenase/DMSO reductase domain"/>
    <property type="match status" value="1"/>
</dbReference>
<keyword evidence="1" id="KW-1133">Transmembrane helix</keyword>
<dbReference type="GO" id="GO:0009390">
    <property type="term" value="C:dimethyl sulfoxide reductase complex"/>
    <property type="evidence" value="ECO:0007669"/>
    <property type="project" value="TreeGrafter"/>
</dbReference>
<dbReference type="Proteomes" id="UP000078227">
    <property type="component" value="Chromosome"/>
</dbReference>